<protein>
    <submittedName>
        <fullName evidence="3">Addiction module antidote protein HigA</fullName>
    </submittedName>
</protein>
<dbReference type="GO" id="GO:0003677">
    <property type="term" value="F:DNA binding"/>
    <property type="evidence" value="ECO:0007669"/>
    <property type="project" value="UniProtKB-KW"/>
</dbReference>
<name>J1HLW6_9ACTO</name>
<dbReference type="InterPro" id="IPR001387">
    <property type="entry name" value="Cro/C1-type_HTH"/>
</dbReference>
<dbReference type="PATRIC" id="fig|1125718.3.peg.814"/>
<dbReference type="OrthoDB" id="3174593at2"/>
<dbReference type="InterPro" id="IPR010982">
    <property type="entry name" value="Lambda_DNA-bd_dom_sf"/>
</dbReference>
<dbReference type="InterPro" id="IPR013430">
    <property type="entry name" value="Toxin_antidote_HigA"/>
</dbReference>
<dbReference type="NCBIfam" id="TIGR02607">
    <property type="entry name" value="antidote_HigA"/>
    <property type="match status" value="1"/>
</dbReference>
<sequence length="104" mass="11636">MTTTEDEMAKIPPVHPGEILMEDFIRGFEITQHKLAVSIGVPPRRINEIVHGKRAITADTALRLGKYFGTSAQFWLNLQARYDLDLAQDRVAEQIATIVPLHAA</sequence>
<organism evidence="3 4">
    <name type="scientific">Actinomyces massiliensis F0489</name>
    <dbReference type="NCBI Taxonomy" id="1125718"/>
    <lineage>
        <taxon>Bacteria</taxon>
        <taxon>Bacillati</taxon>
        <taxon>Actinomycetota</taxon>
        <taxon>Actinomycetes</taxon>
        <taxon>Actinomycetales</taxon>
        <taxon>Actinomycetaceae</taxon>
        <taxon>Actinomyces</taxon>
    </lineage>
</organism>
<dbReference type="eggNOG" id="COG3093">
    <property type="taxonomic scope" value="Bacteria"/>
</dbReference>
<evidence type="ECO:0000256" key="1">
    <source>
        <dbReference type="ARBA" id="ARBA00023125"/>
    </source>
</evidence>
<accession>J1HLW6</accession>
<feature type="domain" description="HTH cro/C1-type" evidence="2">
    <location>
        <begin position="30"/>
        <end position="75"/>
    </location>
</feature>
<dbReference type="CDD" id="cd00093">
    <property type="entry name" value="HTH_XRE"/>
    <property type="match status" value="1"/>
</dbReference>
<dbReference type="AlphaFoldDB" id="J1HLW6"/>
<dbReference type="SMART" id="SM00530">
    <property type="entry name" value="HTH_XRE"/>
    <property type="match status" value="1"/>
</dbReference>
<gene>
    <name evidence="3" type="primary">higA</name>
    <name evidence="3" type="ORF">HMPREF1318_2121</name>
</gene>
<evidence type="ECO:0000259" key="2">
    <source>
        <dbReference type="PROSITE" id="PS50943"/>
    </source>
</evidence>
<dbReference type="EMBL" id="AKFT01000056">
    <property type="protein sequence ID" value="EJF46563.1"/>
    <property type="molecule type" value="Genomic_DNA"/>
</dbReference>
<keyword evidence="4" id="KW-1185">Reference proteome</keyword>
<dbReference type="Proteomes" id="UP000002941">
    <property type="component" value="Unassembled WGS sequence"/>
</dbReference>
<dbReference type="Gene3D" id="1.10.260.40">
    <property type="entry name" value="lambda repressor-like DNA-binding domains"/>
    <property type="match status" value="1"/>
</dbReference>
<dbReference type="PANTHER" id="PTHR36924:SF1">
    <property type="entry name" value="ANTITOXIN HIGA-1"/>
    <property type="match status" value="1"/>
</dbReference>
<proteinExistence type="predicted"/>
<evidence type="ECO:0000313" key="4">
    <source>
        <dbReference type="Proteomes" id="UP000002941"/>
    </source>
</evidence>
<dbReference type="PROSITE" id="PS50943">
    <property type="entry name" value="HTH_CROC1"/>
    <property type="match status" value="1"/>
</dbReference>
<reference evidence="3 4" key="1">
    <citation type="submission" date="2012-05" db="EMBL/GenBank/DDBJ databases">
        <authorList>
            <person name="Harkins D.M."/>
            <person name="Madupu R."/>
            <person name="Durkin A.S."/>
            <person name="Torralba M."/>
            <person name="Methe B."/>
            <person name="Sutton G.G."/>
            <person name="Nelson K.E."/>
        </authorList>
    </citation>
    <scope>NUCLEOTIDE SEQUENCE [LARGE SCALE GENOMIC DNA]</scope>
    <source>
        <strain evidence="3 4">F0489</strain>
    </source>
</reference>
<keyword evidence="1" id="KW-0238">DNA-binding</keyword>
<comment type="caution">
    <text evidence="3">The sequence shown here is derived from an EMBL/GenBank/DDBJ whole genome shotgun (WGS) entry which is preliminary data.</text>
</comment>
<evidence type="ECO:0000313" key="3">
    <source>
        <dbReference type="EMBL" id="EJF46563.1"/>
    </source>
</evidence>
<dbReference type="SUPFAM" id="SSF47413">
    <property type="entry name" value="lambda repressor-like DNA-binding domains"/>
    <property type="match status" value="1"/>
</dbReference>
<dbReference type="PANTHER" id="PTHR36924">
    <property type="entry name" value="ANTITOXIN HIGA-1"/>
    <property type="match status" value="1"/>
</dbReference>
<dbReference type="Pfam" id="PF01381">
    <property type="entry name" value="HTH_3"/>
    <property type="match status" value="1"/>
</dbReference>